<dbReference type="Proteomes" id="UP000616769">
    <property type="component" value="Unassembled WGS sequence"/>
</dbReference>
<feature type="binding site" description="axial binding residue" evidence="12">
    <location>
        <position position="488"/>
    </location>
    <ligand>
        <name>heme</name>
        <dbReference type="ChEBI" id="CHEBI:30413"/>
    </ligand>
    <ligandPart>
        <name>Fe</name>
        <dbReference type="ChEBI" id="CHEBI:18248"/>
    </ligandPart>
</feature>
<accession>A0A132A3M1</accession>
<dbReference type="AlphaFoldDB" id="A0A132A3M1"/>
<evidence type="ECO:0000256" key="3">
    <source>
        <dbReference type="ARBA" id="ARBA00004406"/>
    </source>
</evidence>
<dbReference type="EMBL" id="JXLN01010290">
    <property type="protein sequence ID" value="KPM05459.1"/>
    <property type="molecule type" value="Genomic_DNA"/>
</dbReference>
<dbReference type="Pfam" id="PF00067">
    <property type="entry name" value="p450"/>
    <property type="match status" value="1"/>
</dbReference>
<dbReference type="FunFam" id="1.10.630.10:FF:000182">
    <property type="entry name" value="Cytochrome P450 3A4"/>
    <property type="match status" value="1"/>
</dbReference>
<evidence type="ECO:0000256" key="7">
    <source>
        <dbReference type="ARBA" id="ARBA00022848"/>
    </source>
</evidence>
<evidence type="ECO:0000256" key="11">
    <source>
        <dbReference type="ARBA" id="ARBA00043906"/>
    </source>
</evidence>
<evidence type="ECO:0000256" key="10">
    <source>
        <dbReference type="ARBA" id="ARBA00023033"/>
    </source>
</evidence>
<evidence type="ECO:0000256" key="6">
    <source>
        <dbReference type="ARBA" id="ARBA00022723"/>
    </source>
</evidence>
<proteinExistence type="inferred from homology"/>
<protein>
    <submittedName>
        <fullName evidence="14">Cytochrome P450-like protein 12</fullName>
    </submittedName>
</protein>
<dbReference type="PANTHER" id="PTHR24302">
    <property type="entry name" value="CYTOCHROME P450 FAMILY 3"/>
    <property type="match status" value="1"/>
</dbReference>
<comment type="similarity">
    <text evidence="4 13">Belongs to the cytochrome P450 family.</text>
</comment>
<keyword evidence="6 12" id="KW-0479">Metal-binding</keyword>
<dbReference type="PANTHER" id="PTHR24302:SF15">
    <property type="entry name" value="FATTY-ACID PEROXYGENASE"/>
    <property type="match status" value="1"/>
</dbReference>
<evidence type="ECO:0000313" key="14">
    <source>
        <dbReference type="EMBL" id="KPM05459.1"/>
    </source>
</evidence>
<keyword evidence="9 12" id="KW-0408">Iron</keyword>
<keyword evidence="10 13" id="KW-0503">Monooxygenase</keyword>
<dbReference type="Gene3D" id="1.10.630.10">
    <property type="entry name" value="Cytochrome P450"/>
    <property type="match status" value="1"/>
</dbReference>
<organism evidence="14 15">
    <name type="scientific">Sarcoptes scabiei</name>
    <name type="common">Itch mite</name>
    <name type="synonym">Acarus scabiei</name>
    <dbReference type="NCBI Taxonomy" id="52283"/>
    <lineage>
        <taxon>Eukaryota</taxon>
        <taxon>Metazoa</taxon>
        <taxon>Ecdysozoa</taxon>
        <taxon>Arthropoda</taxon>
        <taxon>Chelicerata</taxon>
        <taxon>Arachnida</taxon>
        <taxon>Acari</taxon>
        <taxon>Acariformes</taxon>
        <taxon>Sarcoptiformes</taxon>
        <taxon>Astigmata</taxon>
        <taxon>Psoroptidia</taxon>
        <taxon>Sarcoptoidea</taxon>
        <taxon>Sarcoptidae</taxon>
        <taxon>Sarcoptinae</taxon>
        <taxon>Sarcoptes</taxon>
    </lineage>
</organism>
<evidence type="ECO:0000256" key="1">
    <source>
        <dbReference type="ARBA" id="ARBA00001971"/>
    </source>
</evidence>
<comment type="cofactor">
    <cofactor evidence="1 12">
        <name>heme</name>
        <dbReference type="ChEBI" id="CHEBI:30413"/>
    </cofactor>
</comment>
<gene>
    <name evidence="14" type="ORF">QR98_0039230</name>
</gene>
<evidence type="ECO:0000256" key="2">
    <source>
        <dbReference type="ARBA" id="ARBA00004174"/>
    </source>
</evidence>
<dbReference type="PROSITE" id="PS00086">
    <property type="entry name" value="CYTOCHROME_P450"/>
    <property type="match status" value="1"/>
</dbReference>
<dbReference type="GO" id="GO:0020037">
    <property type="term" value="F:heme binding"/>
    <property type="evidence" value="ECO:0007669"/>
    <property type="project" value="InterPro"/>
</dbReference>
<comment type="function">
    <text evidence="11">Cytochromes P450 are a group of heme-thiolate monooxygenases. They oxidize a variety of structurally unrelated compounds, including steroids, fatty acids, and xenobiotics.</text>
</comment>
<keyword evidence="7" id="KW-0492">Microsome</keyword>
<evidence type="ECO:0000256" key="13">
    <source>
        <dbReference type="RuleBase" id="RU000461"/>
    </source>
</evidence>
<evidence type="ECO:0000256" key="8">
    <source>
        <dbReference type="ARBA" id="ARBA00023002"/>
    </source>
</evidence>
<evidence type="ECO:0000256" key="12">
    <source>
        <dbReference type="PIRSR" id="PIRSR602401-1"/>
    </source>
</evidence>
<dbReference type="OrthoDB" id="2789670at2759"/>
<dbReference type="PRINTS" id="PR00385">
    <property type="entry name" value="P450"/>
</dbReference>
<name>A0A132A3M1_SARSC</name>
<keyword evidence="5 12" id="KW-0349">Heme</keyword>
<dbReference type="GO" id="GO:0008395">
    <property type="term" value="F:steroid hydroxylase activity"/>
    <property type="evidence" value="ECO:0007669"/>
    <property type="project" value="TreeGrafter"/>
</dbReference>
<dbReference type="InterPro" id="IPR036396">
    <property type="entry name" value="Cyt_P450_sf"/>
</dbReference>
<keyword evidence="8 13" id="KW-0560">Oxidoreductase</keyword>
<dbReference type="InterPro" id="IPR017972">
    <property type="entry name" value="Cyt_P450_CS"/>
</dbReference>
<dbReference type="GO" id="GO:0016705">
    <property type="term" value="F:oxidoreductase activity, acting on paired donors, with incorporation or reduction of molecular oxygen"/>
    <property type="evidence" value="ECO:0007669"/>
    <property type="project" value="InterPro"/>
</dbReference>
<dbReference type="InterPro" id="IPR050705">
    <property type="entry name" value="Cytochrome_P450_3A"/>
</dbReference>
<dbReference type="InterPro" id="IPR001128">
    <property type="entry name" value="Cyt_P450"/>
</dbReference>
<keyword evidence="7" id="KW-0256">Endoplasmic reticulum</keyword>
<sequence length="544" mass="62986">MLAFFEGLVENRFFFYSFSILVLLVIVALAVLEWQEYRTKRKFSKQKVRYVRSPSSFLCLAFNKRFDLIENEIMKKNGPIYGCNFLGKPTIVIDNPEIVQLICHKEFHKFANHRSISFGDPIFDHLLFAAENAQWKRLRAIVSPAFSSGKLKKIKYVIDKTIQTMTMNLDENIRTNSCVDIKELLGSFSIDTIIQMAFGLKVNSMQDPNNYTAKMAKQIFEEDITLRDTVLFCLGWTCPWLAKFFGFRFKPEAVNHFKKLTLEILNRKRDEISRNDTKLDMKRAPINFIDLLLEVEIDSIKSNGSIENRMNQSFKHINEEEIMAQCVTFFMLGYSTTATSLTNALYLLTHNQAKQEKLYLSIMEVIEKLRIESPMIEDPFDLITAECLSRFEYLNAVLLESLRLKTIAPAVDRVASEDANLETSDGKICLEIKQGDAIRILVENMHEDPRNFSNPEQFVPERFMSQSDCIETCNKQAFLPFGTGPRHCIAKNFALLEMKLALLHLIRLYRFKVDELTKSKMDYYVNADLVISKNVIVKVEKRSI</sequence>
<dbReference type="GO" id="GO:0005789">
    <property type="term" value="C:endoplasmic reticulum membrane"/>
    <property type="evidence" value="ECO:0007669"/>
    <property type="project" value="UniProtKB-SubCell"/>
</dbReference>
<comment type="subcellular location">
    <subcellularLocation>
        <location evidence="3">Endoplasmic reticulum membrane</location>
        <topology evidence="3">Peripheral membrane protein</topology>
    </subcellularLocation>
    <subcellularLocation>
        <location evidence="2">Microsome membrane</location>
        <topology evidence="2">Peripheral membrane protein</topology>
    </subcellularLocation>
</comment>
<evidence type="ECO:0000256" key="4">
    <source>
        <dbReference type="ARBA" id="ARBA00010617"/>
    </source>
</evidence>
<dbReference type="PRINTS" id="PR00463">
    <property type="entry name" value="EP450I"/>
</dbReference>
<dbReference type="VEuPathDB" id="VectorBase:SSCA007190"/>
<dbReference type="InterPro" id="IPR002401">
    <property type="entry name" value="Cyt_P450_E_grp-I"/>
</dbReference>
<reference evidence="14 15" key="1">
    <citation type="journal article" date="2015" name="Parasit. Vectors">
        <title>Draft genome of the scabies mite.</title>
        <authorList>
            <person name="Rider S.D.Jr."/>
            <person name="Morgan M.S."/>
            <person name="Arlian L.G."/>
        </authorList>
    </citation>
    <scope>NUCLEOTIDE SEQUENCE [LARGE SCALE GENOMIC DNA]</scope>
    <source>
        <strain evidence="14">Arlian Lab</strain>
    </source>
</reference>
<evidence type="ECO:0000256" key="5">
    <source>
        <dbReference type="ARBA" id="ARBA00022617"/>
    </source>
</evidence>
<dbReference type="SUPFAM" id="SSF48264">
    <property type="entry name" value="Cytochrome P450"/>
    <property type="match status" value="1"/>
</dbReference>
<comment type="caution">
    <text evidence="14">The sequence shown here is derived from an EMBL/GenBank/DDBJ whole genome shotgun (WGS) entry which is preliminary data.</text>
</comment>
<evidence type="ECO:0000256" key="9">
    <source>
        <dbReference type="ARBA" id="ARBA00023004"/>
    </source>
</evidence>
<dbReference type="GO" id="GO:0005506">
    <property type="term" value="F:iron ion binding"/>
    <property type="evidence" value="ECO:0007669"/>
    <property type="project" value="InterPro"/>
</dbReference>
<evidence type="ECO:0000313" key="15">
    <source>
        <dbReference type="Proteomes" id="UP000616769"/>
    </source>
</evidence>